<dbReference type="RefSeq" id="WP_155344677.1">
    <property type="nucleotide sequence ID" value="NZ_BAAAHM010000022.1"/>
</dbReference>
<keyword evidence="4 7" id="KW-0808">Transferase</keyword>
<name>A0A5M3XD97_9ACTN</name>
<dbReference type="GO" id="GO:0016746">
    <property type="term" value="F:acyltransferase activity"/>
    <property type="evidence" value="ECO:0007669"/>
    <property type="project" value="UniProtKB-KW"/>
</dbReference>
<accession>A0A5M3XD97</accession>
<keyword evidence="8" id="KW-1185">Reference proteome</keyword>
<reference evidence="7 8" key="1">
    <citation type="submission" date="2019-10" db="EMBL/GenBank/DDBJ databases">
        <title>Whole genome shotgun sequence of Acrocarpospora pleiomorpha NBRC 16267.</title>
        <authorList>
            <person name="Ichikawa N."/>
            <person name="Kimura A."/>
            <person name="Kitahashi Y."/>
            <person name="Komaki H."/>
            <person name="Oguchi A."/>
        </authorList>
    </citation>
    <scope>NUCLEOTIDE SEQUENCE [LARGE SCALE GENOMIC DNA]</scope>
    <source>
        <strain evidence="7 8">NBRC 16267</strain>
    </source>
</reference>
<sequence length="310" mass="34498">MSSVYWLARSGIAVAGKTPRRVRHGLAATATSVTYLGWRSKRLVTRENMAKVLDLHASDPRVKRAALSSWSNYGRTAASLICLPYMDMLDVDARTQDLTKGMTWQECVRLAMAPGKGAIITTGHFGSWDLAGAIAARHVPLSAVADTFKDPRLNSLLQGHRREKGVDIIPVSGAVRRVMQELVASRAVAIVIDRPVTRERGVEVTFFGHKTYVPAGSATLAVKSGASIVPGYVWYAPRNRFYIRAFPPIFPRAVSNHTERTQEIQRLTQYMFACQEEVVRHCPTQWFMFRRFWPADVEAPEADATKAIAI</sequence>
<protein>
    <submittedName>
        <fullName evidence="7">Lipid A biosynthesis lauroyl acyltransferase</fullName>
    </submittedName>
</protein>
<keyword evidence="2" id="KW-1003">Cell membrane</keyword>
<evidence type="ECO:0000256" key="4">
    <source>
        <dbReference type="ARBA" id="ARBA00022679"/>
    </source>
</evidence>
<proteinExistence type="predicted"/>
<dbReference type="AlphaFoldDB" id="A0A5M3XD97"/>
<dbReference type="PANTHER" id="PTHR30606">
    <property type="entry name" value="LIPID A BIOSYNTHESIS LAUROYL ACYLTRANSFERASE"/>
    <property type="match status" value="1"/>
</dbReference>
<evidence type="ECO:0000256" key="6">
    <source>
        <dbReference type="ARBA" id="ARBA00023315"/>
    </source>
</evidence>
<evidence type="ECO:0000256" key="1">
    <source>
        <dbReference type="ARBA" id="ARBA00004533"/>
    </source>
</evidence>
<dbReference type="OrthoDB" id="9803456at2"/>
<dbReference type="GO" id="GO:0005886">
    <property type="term" value="C:plasma membrane"/>
    <property type="evidence" value="ECO:0007669"/>
    <property type="project" value="UniProtKB-SubCell"/>
</dbReference>
<dbReference type="Pfam" id="PF03279">
    <property type="entry name" value="Lip_A_acyltrans"/>
    <property type="match status" value="1"/>
</dbReference>
<dbReference type="InterPro" id="IPR004960">
    <property type="entry name" value="LipA_acyltrans"/>
</dbReference>
<dbReference type="Proteomes" id="UP000377595">
    <property type="component" value="Unassembled WGS sequence"/>
</dbReference>
<evidence type="ECO:0000313" key="8">
    <source>
        <dbReference type="Proteomes" id="UP000377595"/>
    </source>
</evidence>
<dbReference type="PANTHER" id="PTHR30606:SF10">
    <property type="entry name" value="PHOSPHATIDYLINOSITOL MANNOSIDE ACYLTRANSFERASE"/>
    <property type="match status" value="1"/>
</dbReference>
<evidence type="ECO:0000256" key="3">
    <source>
        <dbReference type="ARBA" id="ARBA00022519"/>
    </source>
</evidence>
<dbReference type="CDD" id="cd07984">
    <property type="entry name" value="LPLAT_LABLAT-like"/>
    <property type="match status" value="1"/>
</dbReference>
<keyword evidence="5" id="KW-0472">Membrane</keyword>
<keyword evidence="3" id="KW-0997">Cell inner membrane</keyword>
<organism evidence="7 8">
    <name type="scientific">Acrocarpospora pleiomorpha</name>
    <dbReference type="NCBI Taxonomy" id="90975"/>
    <lineage>
        <taxon>Bacteria</taxon>
        <taxon>Bacillati</taxon>
        <taxon>Actinomycetota</taxon>
        <taxon>Actinomycetes</taxon>
        <taxon>Streptosporangiales</taxon>
        <taxon>Streptosporangiaceae</taxon>
        <taxon>Acrocarpospora</taxon>
    </lineage>
</organism>
<comment type="caution">
    <text evidence="7">The sequence shown here is derived from an EMBL/GenBank/DDBJ whole genome shotgun (WGS) entry which is preliminary data.</text>
</comment>
<dbReference type="GO" id="GO:0009247">
    <property type="term" value="P:glycolipid biosynthetic process"/>
    <property type="evidence" value="ECO:0007669"/>
    <property type="project" value="UniProtKB-ARBA"/>
</dbReference>
<gene>
    <name evidence="7" type="primary">htrB</name>
    <name evidence="7" type="ORF">Aple_025010</name>
</gene>
<evidence type="ECO:0000313" key="7">
    <source>
        <dbReference type="EMBL" id="GES19605.1"/>
    </source>
</evidence>
<dbReference type="EMBL" id="BLAF01000012">
    <property type="protein sequence ID" value="GES19605.1"/>
    <property type="molecule type" value="Genomic_DNA"/>
</dbReference>
<comment type="subcellular location">
    <subcellularLocation>
        <location evidence="1">Cell inner membrane</location>
    </subcellularLocation>
</comment>
<keyword evidence="6 7" id="KW-0012">Acyltransferase</keyword>
<evidence type="ECO:0000256" key="2">
    <source>
        <dbReference type="ARBA" id="ARBA00022475"/>
    </source>
</evidence>
<evidence type="ECO:0000256" key="5">
    <source>
        <dbReference type="ARBA" id="ARBA00023136"/>
    </source>
</evidence>